<gene>
    <name evidence="2" type="ORF">H3221_10275</name>
</gene>
<feature type="compositionally biased region" description="Polar residues" evidence="1">
    <location>
        <begin position="109"/>
        <end position="118"/>
    </location>
</feature>
<dbReference type="RefSeq" id="WP_196474969.1">
    <property type="nucleotide sequence ID" value="NZ_JACFYX020000007.1"/>
</dbReference>
<dbReference type="Proteomes" id="UP000596932">
    <property type="component" value="Unassembled WGS sequence"/>
</dbReference>
<dbReference type="AlphaFoldDB" id="A0A931GB39"/>
<feature type="compositionally biased region" description="Basic and acidic residues" evidence="1">
    <location>
        <begin position="91"/>
        <end position="103"/>
    </location>
</feature>
<accession>A0A931GB39</accession>
<keyword evidence="3" id="KW-1185">Reference proteome</keyword>
<dbReference type="EMBL" id="JACFYX010000008">
    <property type="protein sequence ID" value="MBG0835497.1"/>
    <property type="molecule type" value="Genomic_DNA"/>
</dbReference>
<feature type="region of interest" description="Disordered" evidence="1">
    <location>
        <begin position="91"/>
        <end position="118"/>
    </location>
</feature>
<evidence type="ECO:0000313" key="2">
    <source>
        <dbReference type="EMBL" id="MBG0835497.1"/>
    </source>
</evidence>
<evidence type="ECO:0000256" key="1">
    <source>
        <dbReference type="SAM" id="MobiDB-lite"/>
    </source>
</evidence>
<name>A0A931GB39_9PSED</name>
<evidence type="ECO:0000313" key="3">
    <source>
        <dbReference type="Proteomes" id="UP000596932"/>
    </source>
</evidence>
<proteinExistence type="predicted"/>
<reference evidence="2" key="1">
    <citation type="submission" date="2020-07" db="EMBL/GenBank/DDBJ databases">
        <title>Pseudomonas chaetoceroseae sp. nov., a new member of the Pseudomonas oleovorans group isolated from a culture of Chaetoceros calcitrans.</title>
        <authorList>
            <person name="Girard L."/>
            <person name="Lood C."/>
            <person name="De Mot R."/>
            <person name="Baudart J."/>
        </authorList>
    </citation>
    <scope>NUCLEOTIDE SEQUENCE</scope>
    <source>
        <strain evidence="2">536</strain>
    </source>
</reference>
<sequence>MPNVFKFNGDDCEVSTYEAAEALAGFSLDRRLNYYITQEGEVEEQGVCTMRCSGCSCGCEGGCSCGDIGFGCHECGYTGKRRVWFGFPARSPEERKRDREFDRSRRKLMQQQIPSTTR</sequence>
<protein>
    <submittedName>
        <fullName evidence="2">Uncharacterized protein</fullName>
    </submittedName>
</protein>
<organism evidence="2 3">
    <name type="scientific">Pseudomonas chaetocerotis</name>
    <dbReference type="NCBI Taxonomy" id="2758695"/>
    <lineage>
        <taxon>Bacteria</taxon>
        <taxon>Pseudomonadati</taxon>
        <taxon>Pseudomonadota</taxon>
        <taxon>Gammaproteobacteria</taxon>
        <taxon>Pseudomonadales</taxon>
        <taxon>Pseudomonadaceae</taxon>
        <taxon>Pseudomonas</taxon>
    </lineage>
</organism>
<comment type="caution">
    <text evidence="2">The sequence shown here is derived from an EMBL/GenBank/DDBJ whole genome shotgun (WGS) entry which is preliminary data.</text>
</comment>